<keyword evidence="3" id="KW-1185">Reference proteome</keyword>
<dbReference type="RefSeq" id="WP_211855281.1">
    <property type="nucleotide sequence ID" value="NZ_JAAGBB010000036.1"/>
</dbReference>
<evidence type="ECO:0000313" key="2">
    <source>
        <dbReference type="EMBL" id="MBR0667500.1"/>
    </source>
</evidence>
<dbReference type="Proteomes" id="UP001196870">
    <property type="component" value="Unassembled WGS sequence"/>
</dbReference>
<proteinExistence type="predicted"/>
<name>A0ABS5F5U3_9PROT</name>
<keyword evidence="1" id="KW-0812">Transmembrane</keyword>
<accession>A0ABS5F5U3</accession>
<evidence type="ECO:0000313" key="3">
    <source>
        <dbReference type="Proteomes" id="UP001196870"/>
    </source>
</evidence>
<keyword evidence="1" id="KW-1133">Transmembrane helix</keyword>
<protein>
    <submittedName>
        <fullName evidence="2">DUF2244 domain-containing protein</fullName>
    </submittedName>
</protein>
<reference evidence="3" key="1">
    <citation type="journal article" date="2021" name="Syst. Appl. Microbiol.">
        <title>Roseomonas hellenica sp. nov., isolated from roots of wild-growing Alkanna tinctoria.</title>
        <authorList>
            <person name="Rat A."/>
            <person name="Naranjo H.D."/>
            <person name="Lebbe L."/>
            <person name="Cnockaert M."/>
            <person name="Krigas N."/>
            <person name="Grigoriadou K."/>
            <person name="Maloupa E."/>
            <person name="Willems A."/>
        </authorList>
    </citation>
    <scope>NUCLEOTIDE SEQUENCE [LARGE SCALE GENOMIC DNA]</scope>
    <source>
        <strain evidence="3">LMG 31523</strain>
    </source>
</reference>
<feature type="transmembrane region" description="Helical" evidence="1">
    <location>
        <begin position="27"/>
        <end position="45"/>
    </location>
</feature>
<dbReference type="InterPro" id="IPR019253">
    <property type="entry name" value="DUF2244_TM"/>
</dbReference>
<keyword evidence="1" id="KW-0472">Membrane</keyword>
<gene>
    <name evidence="2" type="ORF">GXW71_24300</name>
</gene>
<organism evidence="2 3">
    <name type="scientific">Plastoroseomonas hellenica</name>
    <dbReference type="NCBI Taxonomy" id="2687306"/>
    <lineage>
        <taxon>Bacteria</taxon>
        <taxon>Pseudomonadati</taxon>
        <taxon>Pseudomonadota</taxon>
        <taxon>Alphaproteobacteria</taxon>
        <taxon>Acetobacterales</taxon>
        <taxon>Acetobacteraceae</taxon>
        <taxon>Plastoroseomonas</taxon>
    </lineage>
</organism>
<dbReference type="EMBL" id="JAAGBB010000036">
    <property type="protein sequence ID" value="MBR0667500.1"/>
    <property type="molecule type" value="Genomic_DNA"/>
</dbReference>
<evidence type="ECO:0000256" key="1">
    <source>
        <dbReference type="SAM" id="Phobius"/>
    </source>
</evidence>
<comment type="caution">
    <text evidence="2">The sequence shown here is derived from an EMBL/GenBank/DDBJ whole genome shotgun (WGS) entry which is preliminary data.</text>
</comment>
<sequence>MSASPEPVLFEAVCTPPRSLTPRAFRVLAVLLIACAAVPALLFLLLGAWPVLGFLGGEVALVLSLVALQARGARRVSETLVLTRGGLTISRTDHRGRRQTIRIDPYWARLGRDAGGRPALLQRDRSTAIGLPLAEEEREALADALAAALARWRRPDFDNPQLR</sequence>
<dbReference type="Pfam" id="PF10003">
    <property type="entry name" value="DUF2244"/>
    <property type="match status" value="1"/>
</dbReference>